<keyword evidence="6" id="KW-0411">Iron-sulfur</keyword>
<evidence type="ECO:0000256" key="5">
    <source>
        <dbReference type="ARBA" id="ARBA00023004"/>
    </source>
</evidence>
<dbReference type="PROSITE" id="PS51918">
    <property type="entry name" value="RADICAL_SAM"/>
    <property type="match status" value="1"/>
</dbReference>
<dbReference type="SFLD" id="SFLDS00029">
    <property type="entry name" value="Radical_SAM"/>
    <property type="match status" value="1"/>
</dbReference>
<dbReference type="PANTHER" id="PTHR30352:SF13">
    <property type="entry name" value="GLYCYL-RADICAL ENZYME ACTIVATING ENZYME YJJW-RELATED"/>
    <property type="match status" value="1"/>
</dbReference>
<dbReference type="SUPFAM" id="SSF102114">
    <property type="entry name" value="Radical SAM enzymes"/>
    <property type="match status" value="1"/>
</dbReference>
<comment type="cofactor">
    <cofactor evidence="1">
        <name>[4Fe-4S] cluster</name>
        <dbReference type="ChEBI" id="CHEBI:49883"/>
    </cofactor>
</comment>
<evidence type="ECO:0000256" key="2">
    <source>
        <dbReference type="ARBA" id="ARBA00022485"/>
    </source>
</evidence>
<sequence>MRIAGLQKLTLLDFPEHTAATVFLPGCNFRCPFCHNAALVLGPSDATGDTPVEEFFAFLDKRHGLLDGVCITGGDPLLQPDLADFCARIKRAGFAVKLDTNGSFPDRLRELVESGLVDFVAMDVKNAPGRYAETIGVPGFDVAPVAASIDYLRSDAVPYEFRTTVVRELHEPADLIALSCWIAGARAWHLQSFADADTVLAGPGALHAWDPADLEALLPELRKAIPNTQLRGV</sequence>
<dbReference type="AlphaFoldDB" id="A0A6N8IDV3"/>
<dbReference type="SFLD" id="SFLDG01094">
    <property type="entry name" value="Uncharacterised_Radical_SAM_Su"/>
    <property type="match status" value="1"/>
</dbReference>
<dbReference type="GO" id="GO:0003824">
    <property type="term" value="F:catalytic activity"/>
    <property type="evidence" value="ECO:0007669"/>
    <property type="project" value="InterPro"/>
</dbReference>
<dbReference type="PANTHER" id="PTHR30352">
    <property type="entry name" value="PYRUVATE FORMATE-LYASE-ACTIVATING ENZYME"/>
    <property type="match status" value="1"/>
</dbReference>
<keyword evidence="2" id="KW-0004">4Fe-4S</keyword>
<evidence type="ECO:0000256" key="1">
    <source>
        <dbReference type="ARBA" id="ARBA00001966"/>
    </source>
</evidence>
<keyword evidence="5" id="KW-0408">Iron</keyword>
<dbReference type="RefSeq" id="WP_157005436.1">
    <property type="nucleotide sequence ID" value="NZ_DBEZYS010000225.1"/>
</dbReference>
<evidence type="ECO:0000256" key="3">
    <source>
        <dbReference type="ARBA" id="ARBA00022691"/>
    </source>
</evidence>
<evidence type="ECO:0000259" key="7">
    <source>
        <dbReference type="PROSITE" id="PS51918"/>
    </source>
</evidence>
<dbReference type="InterPro" id="IPR013785">
    <property type="entry name" value="Aldolase_TIM"/>
</dbReference>
<feature type="domain" description="Radical SAM core" evidence="7">
    <location>
        <begin position="13"/>
        <end position="233"/>
    </location>
</feature>
<gene>
    <name evidence="8" type="ORF">GO738_00995</name>
</gene>
<dbReference type="GO" id="GO:0051539">
    <property type="term" value="F:4 iron, 4 sulfur cluster binding"/>
    <property type="evidence" value="ECO:0007669"/>
    <property type="project" value="UniProtKB-KW"/>
</dbReference>
<protein>
    <submittedName>
        <fullName evidence="8">Anaerobic ribonucleoside-triphosphate reductase activating protein</fullName>
    </submittedName>
</protein>
<dbReference type="InterPro" id="IPR058240">
    <property type="entry name" value="rSAM_sf"/>
</dbReference>
<dbReference type="NCBIfam" id="TIGR02495">
    <property type="entry name" value="NrdG2"/>
    <property type="match status" value="1"/>
</dbReference>
<keyword evidence="3" id="KW-0949">S-adenosyl-L-methionine</keyword>
<evidence type="ECO:0000313" key="9">
    <source>
        <dbReference type="Proteomes" id="UP000468327"/>
    </source>
</evidence>
<comment type="caution">
    <text evidence="8">The sequence shown here is derived from an EMBL/GenBank/DDBJ whole genome shotgun (WGS) entry which is preliminary data.</text>
</comment>
<dbReference type="InterPro" id="IPR012840">
    <property type="entry name" value="NrdG2"/>
</dbReference>
<accession>A0A6N8IDV3</accession>
<evidence type="ECO:0000256" key="6">
    <source>
        <dbReference type="ARBA" id="ARBA00023014"/>
    </source>
</evidence>
<dbReference type="EMBL" id="WPOC01000001">
    <property type="protein sequence ID" value="MVN13942.1"/>
    <property type="molecule type" value="Genomic_DNA"/>
</dbReference>
<dbReference type="Proteomes" id="UP000468327">
    <property type="component" value="Unassembled WGS sequence"/>
</dbReference>
<dbReference type="Pfam" id="PF04055">
    <property type="entry name" value="Radical_SAM"/>
    <property type="match status" value="1"/>
</dbReference>
<evidence type="ECO:0000256" key="4">
    <source>
        <dbReference type="ARBA" id="ARBA00022723"/>
    </source>
</evidence>
<dbReference type="InterPro" id="IPR034457">
    <property type="entry name" value="Organic_radical-activating"/>
</dbReference>
<keyword evidence="4" id="KW-0479">Metal-binding</keyword>
<dbReference type="Gene3D" id="3.20.20.70">
    <property type="entry name" value="Aldolase class I"/>
    <property type="match status" value="1"/>
</dbReference>
<dbReference type="GO" id="GO:0046872">
    <property type="term" value="F:metal ion binding"/>
    <property type="evidence" value="ECO:0007669"/>
    <property type="project" value="UniProtKB-KW"/>
</dbReference>
<dbReference type="CDD" id="cd01335">
    <property type="entry name" value="Radical_SAM"/>
    <property type="match status" value="1"/>
</dbReference>
<organism evidence="8 9">
    <name type="scientific">Gordonibacter urolithinfaciens</name>
    <dbReference type="NCBI Taxonomy" id="1335613"/>
    <lineage>
        <taxon>Bacteria</taxon>
        <taxon>Bacillati</taxon>
        <taxon>Actinomycetota</taxon>
        <taxon>Coriobacteriia</taxon>
        <taxon>Eggerthellales</taxon>
        <taxon>Eggerthellaceae</taxon>
        <taxon>Gordonibacter</taxon>
    </lineage>
</organism>
<name>A0A6N8IDV3_9ACTN</name>
<keyword evidence="9" id="KW-1185">Reference proteome</keyword>
<reference evidence="8 9" key="1">
    <citation type="submission" date="2019-11" db="EMBL/GenBank/DDBJ databases">
        <title>Whole genome shotgun sequencing (WGS) data from Adlercreutzia equolifaciens ResAG-91, Eggerthella lenta MRI-F36, MRI-F37, MRI-F40, ResAG-49, ResAG-88, ResAG-121, ResAG-145, and Gordonibacter sp. ResAG-5, ResAG-26, ResAG-43, ResAG-50, ResAG-59.</title>
        <authorList>
            <person name="Stoll D.A."/>
            <person name="Danylec N."/>
            <person name="Franz C.M.A.P."/>
            <person name="Huch M."/>
        </authorList>
    </citation>
    <scope>NUCLEOTIDE SEQUENCE [LARGE SCALE GENOMIC DNA]</scope>
    <source>
        <strain evidence="8 9">ResAG-59</strain>
    </source>
</reference>
<evidence type="ECO:0000313" key="8">
    <source>
        <dbReference type="EMBL" id="MVN13942.1"/>
    </source>
</evidence>
<proteinExistence type="predicted"/>
<dbReference type="InterPro" id="IPR007197">
    <property type="entry name" value="rSAM"/>
</dbReference>